<feature type="transmembrane region" description="Helical" evidence="1">
    <location>
        <begin position="39"/>
        <end position="56"/>
    </location>
</feature>
<evidence type="ECO:0000313" key="3">
    <source>
        <dbReference type="Proteomes" id="UP000054166"/>
    </source>
</evidence>
<keyword evidence="3" id="KW-1185">Reference proteome</keyword>
<reference evidence="3" key="2">
    <citation type="submission" date="2015-01" db="EMBL/GenBank/DDBJ databases">
        <title>Evolutionary Origins and Diversification of the Mycorrhizal Mutualists.</title>
        <authorList>
            <consortium name="DOE Joint Genome Institute"/>
            <consortium name="Mycorrhizal Genomics Consortium"/>
            <person name="Kohler A."/>
            <person name="Kuo A."/>
            <person name="Nagy L.G."/>
            <person name="Floudas D."/>
            <person name="Copeland A."/>
            <person name="Barry K.W."/>
            <person name="Cichocki N."/>
            <person name="Veneault-Fourrey C."/>
            <person name="LaButti K."/>
            <person name="Lindquist E.A."/>
            <person name="Lipzen A."/>
            <person name="Lundell T."/>
            <person name="Morin E."/>
            <person name="Murat C."/>
            <person name="Riley R."/>
            <person name="Ohm R."/>
            <person name="Sun H."/>
            <person name="Tunlid A."/>
            <person name="Henrissat B."/>
            <person name="Grigoriev I.V."/>
            <person name="Hibbett D.S."/>
            <person name="Martin F."/>
        </authorList>
    </citation>
    <scope>NUCLEOTIDE SEQUENCE [LARGE SCALE GENOMIC DNA]</scope>
    <source>
        <strain evidence="3">F 1598</strain>
    </source>
</reference>
<organism evidence="2 3">
    <name type="scientific">Piloderma croceum (strain F 1598)</name>
    <dbReference type="NCBI Taxonomy" id="765440"/>
    <lineage>
        <taxon>Eukaryota</taxon>
        <taxon>Fungi</taxon>
        <taxon>Dikarya</taxon>
        <taxon>Basidiomycota</taxon>
        <taxon>Agaricomycotina</taxon>
        <taxon>Agaricomycetes</taxon>
        <taxon>Agaricomycetidae</taxon>
        <taxon>Atheliales</taxon>
        <taxon>Atheliaceae</taxon>
        <taxon>Piloderma</taxon>
    </lineage>
</organism>
<sequence>MSRVILHGRRATPFVENRVAKRTGLLIVSNWRSNPQQSITVGLAIASTVLMLAPGVPGQMKPILGSTYFLLASAMAYRVLCAVHLGHIKYPQVNVAKISSVVSYQHFISDDDTTCQIRSYAALKNRYTA</sequence>
<keyword evidence="1" id="KW-0812">Transmembrane</keyword>
<dbReference type="AlphaFoldDB" id="A0A0C3BPK1"/>
<dbReference type="HOGENOM" id="CLU_1949621_0_0_1"/>
<keyword evidence="1" id="KW-0472">Membrane</keyword>
<proteinExistence type="predicted"/>
<evidence type="ECO:0000313" key="2">
    <source>
        <dbReference type="EMBL" id="KIM88428.1"/>
    </source>
</evidence>
<accession>A0A0C3BPK1</accession>
<protein>
    <submittedName>
        <fullName evidence="2">Uncharacterized protein</fullName>
    </submittedName>
</protein>
<dbReference type="Proteomes" id="UP000054166">
    <property type="component" value="Unassembled WGS sequence"/>
</dbReference>
<keyword evidence="1" id="KW-1133">Transmembrane helix</keyword>
<dbReference type="EMBL" id="KN832977">
    <property type="protein sequence ID" value="KIM88428.1"/>
    <property type="molecule type" value="Genomic_DNA"/>
</dbReference>
<evidence type="ECO:0000256" key="1">
    <source>
        <dbReference type="SAM" id="Phobius"/>
    </source>
</evidence>
<gene>
    <name evidence="2" type="ORF">PILCRDRAFT_256471</name>
</gene>
<feature type="transmembrane region" description="Helical" evidence="1">
    <location>
        <begin position="68"/>
        <end position="88"/>
    </location>
</feature>
<dbReference type="InParanoid" id="A0A0C3BPK1"/>
<reference evidence="2 3" key="1">
    <citation type="submission" date="2014-04" db="EMBL/GenBank/DDBJ databases">
        <authorList>
            <consortium name="DOE Joint Genome Institute"/>
            <person name="Kuo A."/>
            <person name="Tarkka M."/>
            <person name="Buscot F."/>
            <person name="Kohler A."/>
            <person name="Nagy L.G."/>
            <person name="Floudas D."/>
            <person name="Copeland A."/>
            <person name="Barry K.W."/>
            <person name="Cichocki N."/>
            <person name="Veneault-Fourrey C."/>
            <person name="LaButti K."/>
            <person name="Lindquist E.A."/>
            <person name="Lipzen A."/>
            <person name="Lundell T."/>
            <person name="Morin E."/>
            <person name="Murat C."/>
            <person name="Sun H."/>
            <person name="Tunlid A."/>
            <person name="Henrissat B."/>
            <person name="Grigoriev I.V."/>
            <person name="Hibbett D.S."/>
            <person name="Martin F."/>
            <person name="Nordberg H.P."/>
            <person name="Cantor M.N."/>
            <person name="Hua S.X."/>
        </authorList>
    </citation>
    <scope>NUCLEOTIDE SEQUENCE [LARGE SCALE GENOMIC DNA]</scope>
    <source>
        <strain evidence="2 3">F 1598</strain>
    </source>
</reference>
<name>A0A0C3BPK1_PILCF</name>